<protein>
    <submittedName>
        <fullName evidence="1">Uncharacterized protein</fullName>
    </submittedName>
</protein>
<sequence length="72" mass="7435">MCCKQFSSTTLGFSVALLSKRLSTASFTPRIASGGGTPGQILAVMRSSAACITCPVELLLAPISRAREKGST</sequence>
<proteinExistence type="predicted"/>
<dbReference type="Proteomes" id="UP000030663">
    <property type="component" value="Unassembled WGS sequence"/>
</dbReference>
<dbReference type="EMBL" id="JH658436">
    <property type="protein sequence ID" value="EXK80776.1"/>
    <property type="molecule type" value="Genomic_DNA"/>
</dbReference>
<evidence type="ECO:0000313" key="2">
    <source>
        <dbReference type="Proteomes" id="UP000030663"/>
    </source>
</evidence>
<gene>
    <name evidence="1" type="ORF">FOQG_14720</name>
</gene>
<dbReference type="AlphaFoldDB" id="X0BG48"/>
<name>X0BG48_FUSOX</name>
<dbReference type="HOGENOM" id="CLU_2722354_0_0_1"/>
<accession>X0BG48</accession>
<organism evidence="1 2">
    <name type="scientific">Fusarium oxysporum f. sp. raphani 54005</name>
    <dbReference type="NCBI Taxonomy" id="1089458"/>
    <lineage>
        <taxon>Eukaryota</taxon>
        <taxon>Fungi</taxon>
        <taxon>Dikarya</taxon>
        <taxon>Ascomycota</taxon>
        <taxon>Pezizomycotina</taxon>
        <taxon>Sordariomycetes</taxon>
        <taxon>Hypocreomycetidae</taxon>
        <taxon>Hypocreales</taxon>
        <taxon>Nectriaceae</taxon>
        <taxon>Fusarium</taxon>
        <taxon>Fusarium oxysporum species complex</taxon>
    </lineage>
</organism>
<evidence type="ECO:0000313" key="1">
    <source>
        <dbReference type="EMBL" id="EXK80776.1"/>
    </source>
</evidence>
<reference evidence="1 2" key="1">
    <citation type="submission" date="2011-11" db="EMBL/GenBank/DDBJ databases">
        <title>The Genome Sequence of Fusarium oxysporum PHW815.</title>
        <authorList>
            <consortium name="The Broad Institute Genome Sequencing Platform"/>
            <person name="Ma L.-J."/>
            <person name="Gale L.R."/>
            <person name="Schwartz D.C."/>
            <person name="Zhou S."/>
            <person name="Corby-Kistler H."/>
            <person name="Young S.K."/>
            <person name="Zeng Q."/>
            <person name="Gargeya S."/>
            <person name="Fitzgerald M."/>
            <person name="Haas B."/>
            <person name="Abouelleil A."/>
            <person name="Alvarado L."/>
            <person name="Arachchi H.M."/>
            <person name="Berlin A."/>
            <person name="Brown A."/>
            <person name="Chapman S.B."/>
            <person name="Chen Z."/>
            <person name="Dunbar C."/>
            <person name="Freedman E."/>
            <person name="Gearin G."/>
            <person name="Goldberg J."/>
            <person name="Griggs A."/>
            <person name="Gujja S."/>
            <person name="Heiman D."/>
            <person name="Howarth C."/>
            <person name="Larson L."/>
            <person name="Lui A."/>
            <person name="MacDonald P.J.P."/>
            <person name="Montmayeur A."/>
            <person name="Murphy C."/>
            <person name="Neiman D."/>
            <person name="Pearson M."/>
            <person name="Priest M."/>
            <person name="Roberts A."/>
            <person name="Saif S."/>
            <person name="Shea T."/>
            <person name="Shenoy N."/>
            <person name="Sisk P."/>
            <person name="Stolte C."/>
            <person name="Sykes S."/>
            <person name="Wortman J."/>
            <person name="Nusbaum C."/>
            <person name="Birren B."/>
        </authorList>
    </citation>
    <scope>NUCLEOTIDE SEQUENCE [LARGE SCALE GENOMIC DNA]</scope>
    <source>
        <strain evidence="1 2">54005</strain>
    </source>
</reference>
<keyword evidence="2" id="KW-1185">Reference proteome</keyword>